<protein>
    <recommendedName>
        <fullName evidence="3">DUF2442 domain-containing protein</fullName>
    </recommendedName>
</protein>
<evidence type="ECO:0008006" key="3">
    <source>
        <dbReference type="Google" id="ProtNLM"/>
    </source>
</evidence>
<evidence type="ECO:0000313" key="2">
    <source>
        <dbReference type="Proteomes" id="UP000092093"/>
    </source>
</evidence>
<dbReference type="AlphaFoldDB" id="A0A1B7X1D5"/>
<accession>A0A1B7X1D5</accession>
<dbReference type="Proteomes" id="UP000092093">
    <property type="component" value="Unassembled WGS sequence"/>
</dbReference>
<dbReference type="InterPro" id="IPR018841">
    <property type="entry name" value="DUF2442"/>
</dbReference>
<dbReference type="PATRIC" id="fig|1710896.3.peg.2009"/>
<dbReference type="EMBL" id="LJOW01000069">
    <property type="protein sequence ID" value="OBQ43110.1"/>
    <property type="molecule type" value="Genomic_DNA"/>
</dbReference>
<comment type="caution">
    <text evidence="1">The sequence shown here is derived from an EMBL/GenBank/DDBJ whole genome shotgun (WGS) entry which is preliminary data.</text>
</comment>
<dbReference type="Gene3D" id="3.30.2020.40">
    <property type="entry name" value="Uncharacterised protein PF10387, DUF2442"/>
    <property type="match status" value="1"/>
</dbReference>
<organism evidence="1 2">
    <name type="scientific">Aphanizomenon flos-aquae WA102</name>
    <dbReference type="NCBI Taxonomy" id="1710896"/>
    <lineage>
        <taxon>Bacteria</taxon>
        <taxon>Bacillati</taxon>
        <taxon>Cyanobacteriota</taxon>
        <taxon>Cyanophyceae</taxon>
        <taxon>Nostocales</taxon>
        <taxon>Aphanizomenonaceae</taxon>
        <taxon>Aphanizomenon</taxon>
    </lineage>
</organism>
<evidence type="ECO:0000313" key="1">
    <source>
        <dbReference type="EMBL" id="OBQ43110.1"/>
    </source>
</evidence>
<proteinExistence type="predicted"/>
<name>A0A1B7X1D5_APHFL</name>
<sequence>MDKQYNISNIDFNGELMILSVDGKTYQIPIIQASKRLAQATDMERKMYRISTSGYGIHWYAIDEDLTTKGLIKLAEIAKTA</sequence>
<gene>
    <name evidence="1" type="ORF">AN484_14075</name>
</gene>
<reference evidence="1 2" key="1">
    <citation type="submission" date="2015-09" db="EMBL/GenBank/DDBJ databases">
        <title>Aphanizomenon flos-aquae WA102.</title>
        <authorList>
            <person name="Driscoll C."/>
        </authorList>
    </citation>
    <scope>NUCLEOTIDE SEQUENCE [LARGE SCALE GENOMIC DNA]</scope>
    <source>
        <strain evidence="1">WA102</strain>
    </source>
</reference>
<dbReference type="Pfam" id="PF10387">
    <property type="entry name" value="DUF2442"/>
    <property type="match status" value="1"/>
</dbReference>